<dbReference type="KEGG" id="nth:Nther_0689"/>
<sequence>MSRKPYRCPRNSLRYTVQETDTIYDIAKHYDISLHELKKANRHIEDLEVICPGDVLCIPREIEPRRAKVIIALNIGTNKFGYTGKWEAALYKGAIPAEETEGRFTEWKQADKNIVTFELPEEVRKSFEVPFSIPEDTYVRIRTLGNDVFPVFDLVTEPFTLVRNKKIIVPINFISKATILPLANKN</sequence>
<accession>B2A788</accession>
<evidence type="ECO:0000313" key="2">
    <source>
        <dbReference type="EMBL" id="ACB84282.1"/>
    </source>
</evidence>
<dbReference type="Gene3D" id="3.10.350.10">
    <property type="entry name" value="LysM domain"/>
    <property type="match status" value="1"/>
</dbReference>
<dbReference type="EMBL" id="CP001034">
    <property type="protein sequence ID" value="ACB84282.1"/>
    <property type="molecule type" value="Genomic_DNA"/>
</dbReference>
<organism evidence="2 3">
    <name type="scientific">Natranaerobius thermophilus (strain ATCC BAA-1301 / DSM 18059 / JW/NM-WN-LF)</name>
    <dbReference type="NCBI Taxonomy" id="457570"/>
    <lineage>
        <taxon>Bacteria</taxon>
        <taxon>Bacillati</taxon>
        <taxon>Bacillota</taxon>
        <taxon>Clostridia</taxon>
        <taxon>Natranaerobiales</taxon>
        <taxon>Natranaerobiaceae</taxon>
        <taxon>Natranaerobius</taxon>
    </lineage>
</organism>
<dbReference type="InterPro" id="IPR036779">
    <property type="entry name" value="LysM_dom_sf"/>
</dbReference>
<name>B2A788_NATTJ</name>
<dbReference type="Proteomes" id="UP000001683">
    <property type="component" value="Chromosome"/>
</dbReference>
<dbReference type="RefSeq" id="WP_012447166.1">
    <property type="nucleotide sequence ID" value="NC_010718.1"/>
</dbReference>
<dbReference type="AlphaFoldDB" id="B2A788"/>
<reference evidence="2 3" key="2">
    <citation type="journal article" date="2011" name="J. Bacteriol.">
        <title>Complete genome sequence of the anaerobic, halophilic alkalithermophile Natranaerobius thermophilus JW/NM-WN-LF.</title>
        <authorList>
            <person name="Zhao B."/>
            <person name="Mesbah N.M."/>
            <person name="Dalin E."/>
            <person name="Goodwin L."/>
            <person name="Nolan M."/>
            <person name="Pitluck S."/>
            <person name="Chertkov O."/>
            <person name="Brettin T.S."/>
            <person name="Han J."/>
            <person name="Larimer F.W."/>
            <person name="Land M.L."/>
            <person name="Hauser L."/>
            <person name="Kyrpides N."/>
            <person name="Wiegel J."/>
        </authorList>
    </citation>
    <scope>NUCLEOTIDE SEQUENCE [LARGE SCALE GENOMIC DNA]</scope>
    <source>
        <strain evidence="3">ATCC BAA-1301 / DSM 18059 / JW/NM-WN-LF</strain>
    </source>
</reference>
<dbReference type="PROSITE" id="PS51782">
    <property type="entry name" value="LYSM"/>
    <property type="match status" value="1"/>
</dbReference>
<dbReference type="SMART" id="SM00257">
    <property type="entry name" value="LysM"/>
    <property type="match status" value="1"/>
</dbReference>
<dbReference type="OrthoDB" id="9800780at2"/>
<dbReference type="Pfam" id="PF01476">
    <property type="entry name" value="LysM"/>
    <property type="match status" value="1"/>
</dbReference>
<evidence type="ECO:0000259" key="1">
    <source>
        <dbReference type="PROSITE" id="PS51782"/>
    </source>
</evidence>
<dbReference type="InParanoid" id="B2A788"/>
<dbReference type="CDD" id="cd00118">
    <property type="entry name" value="LysM"/>
    <property type="match status" value="1"/>
</dbReference>
<dbReference type="SUPFAM" id="SSF54106">
    <property type="entry name" value="LysM domain"/>
    <property type="match status" value="1"/>
</dbReference>
<dbReference type="eggNOG" id="COG1388">
    <property type="taxonomic scope" value="Bacteria"/>
</dbReference>
<keyword evidence="3" id="KW-1185">Reference proteome</keyword>
<gene>
    <name evidence="2" type="ordered locus">Nther_0689</name>
</gene>
<protein>
    <submittedName>
        <fullName evidence="2">Peptidoglycan-binding LysM</fullName>
    </submittedName>
</protein>
<evidence type="ECO:0000313" key="3">
    <source>
        <dbReference type="Proteomes" id="UP000001683"/>
    </source>
</evidence>
<dbReference type="HOGENOM" id="CLU_1452995_0_0_9"/>
<reference evidence="2 3" key="1">
    <citation type="submission" date="2008-04" db="EMBL/GenBank/DDBJ databases">
        <title>Complete sequence of chromosome of Natranaerobius thermophilus JW/NM-WN-LF.</title>
        <authorList>
            <consortium name="US DOE Joint Genome Institute"/>
            <person name="Copeland A."/>
            <person name="Lucas S."/>
            <person name="Lapidus A."/>
            <person name="Glavina del Rio T."/>
            <person name="Dalin E."/>
            <person name="Tice H."/>
            <person name="Bruce D."/>
            <person name="Goodwin L."/>
            <person name="Pitluck S."/>
            <person name="Chertkov O."/>
            <person name="Brettin T."/>
            <person name="Detter J.C."/>
            <person name="Han C."/>
            <person name="Kuske C.R."/>
            <person name="Schmutz J."/>
            <person name="Larimer F."/>
            <person name="Land M."/>
            <person name="Hauser L."/>
            <person name="Kyrpides N."/>
            <person name="Lykidis A."/>
            <person name="Mesbah N.M."/>
            <person name="Wiegel J."/>
        </authorList>
    </citation>
    <scope>NUCLEOTIDE SEQUENCE [LARGE SCALE GENOMIC DNA]</scope>
    <source>
        <strain evidence="3">ATCC BAA-1301 / DSM 18059 / JW/NM-WN-LF</strain>
    </source>
</reference>
<feature type="domain" description="LysM" evidence="1">
    <location>
        <begin position="13"/>
        <end position="58"/>
    </location>
</feature>
<proteinExistence type="predicted"/>
<dbReference type="InterPro" id="IPR018392">
    <property type="entry name" value="LysM"/>
</dbReference>